<dbReference type="GO" id="GO:0005524">
    <property type="term" value="F:ATP binding"/>
    <property type="evidence" value="ECO:0007669"/>
    <property type="project" value="InterPro"/>
</dbReference>
<keyword evidence="6" id="KW-0472">Membrane</keyword>
<dbReference type="Proteomes" id="UP000594261">
    <property type="component" value="Chromosome 4"/>
</dbReference>
<dbReference type="Gene3D" id="1.10.510.10">
    <property type="entry name" value="Transferase(Phosphotransferase) domain 1"/>
    <property type="match status" value="1"/>
</dbReference>
<keyword evidence="3" id="KW-0812">Transmembrane</keyword>
<evidence type="ECO:0000313" key="10">
    <source>
        <dbReference type="Proteomes" id="UP000594261"/>
    </source>
</evidence>
<keyword evidence="10" id="KW-1185">Reference proteome</keyword>
<sequence length="113" mass="12599">MTAARGTMGYIAPEVLSRNFGTVSHKLDVFSFGMLLLEIVARRKNIDTTVENTSQWYPVNRPSMKVVVQMLEGEGDDLKIPPNPFESTHSMNQSLIVPSRHSHITPSVISESE</sequence>
<evidence type="ECO:0000256" key="3">
    <source>
        <dbReference type="ARBA" id="ARBA00022692"/>
    </source>
</evidence>
<keyword evidence="4" id="KW-0732">Signal</keyword>
<dbReference type="SUPFAM" id="SSF56112">
    <property type="entry name" value="Protein kinase-like (PK-like)"/>
    <property type="match status" value="1"/>
</dbReference>
<dbReference type="EnsemblPlants" id="QL04p095658:mrna">
    <property type="protein sequence ID" value="QL04p095658:mrna"/>
    <property type="gene ID" value="QL04p095658"/>
</dbReference>
<dbReference type="InterPro" id="IPR011009">
    <property type="entry name" value="Kinase-like_dom_sf"/>
</dbReference>
<keyword evidence="2" id="KW-0808">Transferase</keyword>
<dbReference type="OMA" id="ENTSQWY"/>
<evidence type="ECO:0000256" key="7">
    <source>
        <dbReference type="ARBA" id="ARBA00023180"/>
    </source>
</evidence>
<evidence type="ECO:0000256" key="4">
    <source>
        <dbReference type="ARBA" id="ARBA00022729"/>
    </source>
</evidence>
<dbReference type="InterPro" id="IPR000719">
    <property type="entry name" value="Prot_kinase_dom"/>
</dbReference>
<evidence type="ECO:0000256" key="6">
    <source>
        <dbReference type="ARBA" id="ARBA00023136"/>
    </source>
</evidence>
<organism evidence="9 10">
    <name type="scientific">Quercus lobata</name>
    <name type="common">Valley oak</name>
    <dbReference type="NCBI Taxonomy" id="97700"/>
    <lineage>
        <taxon>Eukaryota</taxon>
        <taxon>Viridiplantae</taxon>
        <taxon>Streptophyta</taxon>
        <taxon>Embryophyta</taxon>
        <taxon>Tracheophyta</taxon>
        <taxon>Spermatophyta</taxon>
        <taxon>Magnoliopsida</taxon>
        <taxon>eudicotyledons</taxon>
        <taxon>Gunneridae</taxon>
        <taxon>Pentapetalae</taxon>
        <taxon>rosids</taxon>
        <taxon>fabids</taxon>
        <taxon>Fagales</taxon>
        <taxon>Fagaceae</taxon>
        <taxon>Quercus</taxon>
    </lineage>
</organism>
<feature type="domain" description="Protein kinase" evidence="8">
    <location>
        <begin position="1"/>
        <end position="113"/>
    </location>
</feature>
<dbReference type="PANTHER" id="PTHR27009">
    <property type="entry name" value="RUST RESISTANCE KINASE LR10-RELATED"/>
    <property type="match status" value="1"/>
</dbReference>
<evidence type="ECO:0000256" key="5">
    <source>
        <dbReference type="ARBA" id="ARBA00022989"/>
    </source>
</evidence>
<evidence type="ECO:0000313" key="9">
    <source>
        <dbReference type="EnsemblPlants" id="QL04p095658:mrna"/>
    </source>
</evidence>
<keyword evidence="2" id="KW-0418">Kinase</keyword>
<dbReference type="InterPro" id="IPR045874">
    <property type="entry name" value="LRK10/LRL21-25-like"/>
</dbReference>
<keyword evidence="7" id="KW-0325">Glycoprotein</keyword>
<accession>A0A7N2LL25</accession>
<dbReference type="AlphaFoldDB" id="A0A7N2LL25"/>
<reference evidence="9 10" key="1">
    <citation type="journal article" date="2016" name="G3 (Bethesda)">
        <title>First Draft Assembly and Annotation of the Genome of a California Endemic Oak Quercus lobata Nee (Fagaceae).</title>
        <authorList>
            <person name="Sork V.L."/>
            <person name="Fitz-Gibbon S.T."/>
            <person name="Puiu D."/>
            <person name="Crepeau M."/>
            <person name="Gugger P.F."/>
            <person name="Sherman R."/>
            <person name="Stevens K."/>
            <person name="Langley C.H."/>
            <person name="Pellegrini M."/>
            <person name="Salzberg S.L."/>
        </authorList>
    </citation>
    <scope>NUCLEOTIDE SEQUENCE [LARGE SCALE GENOMIC DNA]</scope>
    <source>
        <strain evidence="9 10">cv. SW786</strain>
    </source>
</reference>
<name>A0A7N2LL25_QUELO</name>
<evidence type="ECO:0000256" key="1">
    <source>
        <dbReference type="ARBA" id="ARBA00004479"/>
    </source>
</evidence>
<keyword evidence="2" id="KW-0723">Serine/threonine-protein kinase</keyword>
<dbReference type="EMBL" id="LRBV02000004">
    <property type="status" value="NOT_ANNOTATED_CDS"/>
    <property type="molecule type" value="Genomic_DNA"/>
</dbReference>
<proteinExistence type="predicted"/>
<keyword evidence="5" id="KW-1133">Transmembrane helix</keyword>
<dbReference type="GO" id="GO:0004674">
    <property type="term" value="F:protein serine/threonine kinase activity"/>
    <property type="evidence" value="ECO:0007669"/>
    <property type="project" value="UniProtKB-KW"/>
</dbReference>
<evidence type="ECO:0000256" key="2">
    <source>
        <dbReference type="ARBA" id="ARBA00022527"/>
    </source>
</evidence>
<evidence type="ECO:0000259" key="8">
    <source>
        <dbReference type="PROSITE" id="PS50011"/>
    </source>
</evidence>
<dbReference type="GO" id="GO:0016020">
    <property type="term" value="C:membrane"/>
    <property type="evidence" value="ECO:0007669"/>
    <property type="project" value="UniProtKB-SubCell"/>
</dbReference>
<protein>
    <recommendedName>
        <fullName evidence="8">Protein kinase domain-containing protein</fullName>
    </recommendedName>
</protein>
<dbReference type="PROSITE" id="PS50011">
    <property type="entry name" value="PROTEIN_KINASE_DOM"/>
    <property type="match status" value="1"/>
</dbReference>
<comment type="subcellular location">
    <subcellularLocation>
        <location evidence="1">Membrane</location>
        <topology evidence="1">Single-pass type I membrane protein</topology>
    </subcellularLocation>
</comment>
<dbReference type="Gramene" id="QL04p095658:mrna">
    <property type="protein sequence ID" value="QL04p095658:mrna"/>
    <property type="gene ID" value="QL04p095658"/>
</dbReference>
<dbReference type="InParanoid" id="A0A7N2LL25"/>
<reference evidence="9" key="2">
    <citation type="submission" date="2021-01" db="UniProtKB">
        <authorList>
            <consortium name="EnsemblPlants"/>
        </authorList>
    </citation>
    <scope>IDENTIFICATION</scope>
</reference>